<dbReference type="AlphaFoldDB" id="A0A7C9CQN2"/>
<dbReference type="EMBL" id="GISG01033567">
    <property type="protein sequence ID" value="MBA4621304.1"/>
    <property type="molecule type" value="Transcribed_RNA"/>
</dbReference>
<accession>A0A7C9CQN2</accession>
<proteinExistence type="predicted"/>
<reference evidence="1" key="2">
    <citation type="submission" date="2020-07" db="EMBL/GenBank/DDBJ databases">
        <authorList>
            <person name="Vera ALvarez R."/>
            <person name="Arias-Moreno D.M."/>
            <person name="Jimenez-Jacinto V."/>
            <person name="Jimenez-Bremont J.F."/>
            <person name="Swaminathan K."/>
            <person name="Moose S.P."/>
            <person name="Guerrero-Gonzalez M.L."/>
            <person name="Marino-Ramirez L."/>
            <person name="Landsman D."/>
            <person name="Rodriguez-Kessler M."/>
            <person name="Delgado-Sanchez P."/>
        </authorList>
    </citation>
    <scope>NUCLEOTIDE SEQUENCE</scope>
    <source>
        <tissue evidence="1">Cladode</tissue>
    </source>
</reference>
<evidence type="ECO:0000313" key="1">
    <source>
        <dbReference type="EMBL" id="MBA4621304.1"/>
    </source>
</evidence>
<reference evidence="1" key="1">
    <citation type="journal article" date="2013" name="J. Plant Res.">
        <title>Effect of fungi and light on seed germination of three Opuntia species from semiarid lands of central Mexico.</title>
        <authorList>
            <person name="Delgado-Sanchez P."/>
            <person name="Jimenez-Bremont J.F."/>
            <person name="Guerrero-Gonzalez Mde L."/>
            <person name="Flores J."/>
        </authorList>
    </citation>
    <scope>NUCLEOTIDE SEQUENCE</scope>
    <source>
        <tissue evidence="1">Cladode</tissue>
    </source>
</reference>
<organism evidence="1">
    <name type="scientific">Opuntia streptacantha</name>
    <name type="common">Prickly pear cactus</name>
    <name type="synonym">Opuntia cardona</name>
    <dbReference type="NCBI Taxonomy" id="393608"/>
    <lineage>
        <taxon>Eukaryota</taxon>
        <taxon>Viridiplantae</taxon>
        <taxon>Streptophyta</taxon>
        <taxon>Embryophyta</taxon>
        <taxon>Tracheophyta</taxon>
        <taxon>Spermatophyta</taxon>
        <taxon>Magnoliopsida</taxon>
        <taxon>eudicotyledons</taxon>
        <taxon>Gunneridae</taxon>
        <taxon>Pentapetalae</taxon>
        <taxon>Caryophyllales</taxon>
        <taxon>Cactineae</taxon>
        <taxon>Cactaceae</taxon>
        <taxon>Opuntioideae</taxon>
        <taxon>Opuntia</taxon>
    </lineage>
</organism>
<sequence>MQLRAPALLLAAAYSRSRNAGSLKQLFPESSNFRHRAKVLLIKARATCLETLIKPILAALLPRVARSFLNANSVNLFIASSSSSHPSDSFFCSTAFCILSKYALFFPACWPSCILS</sequence>
<protein>
    <submittedName>
        <fullName evidence="1">Uncharacterized protein</fullName>
    </submittedName>
</protein>
<name>A0A7C9CQN2_OPUST</name>